<dbReference type="GO" id="GO:0005759">
    <property type="term" value="C:mitochondrial matrix"/>
    <property type="evidence" value="ECO:0007669"/>
    <property type="project" value="TreeGrafter"/>
</dbReference>
<dbReference type="Pfam" id="PF25455">
    <property type="entry name" value="Beta-barrel_CAF17_C"/>
    <property type="match status" value="1"/>
</dbReference>
<dbReference type="AlphaFoldDB" id="A0A8E2DR94"/>
<dbReference type="NCBIfam" id="TIGR03317">
    <property type="entry name" value="ygfZ_signature"/>
    <property type="match status" value="1"/>
</dbReference>
<evidence type="ECO:0000313" key="6">
    <source>
        <dbReference type="EMBL" id="OCH94320.1"/>
    </source>
</evidence>
<dbReference type="Gene3D" id="3.30.1360.120">
    <property type="entry name" value="Probable tRNA modification gtpase trme, domain 1"/>
    <property type="match status" value="1"/>
</dbReference>
<dbReference type="OrthoDB" id="191995at2759"/>
<dbReference type="EMBL" id="KV722345">
    <property type="protein sequence ID" value="OCH94320.1"/>
    <property type="molecule type" value="Genomic_DNA"/>
</dbReference>
<evidence type="ECO:0000256" key="3">
    <source>
        <dbReference type="ARBA" id="ARBA00023128"/>
    </source>
</evidence>
<keyword evidence="6" id="KW-0808">Transferase</keyword>
<comment type="similarity">
    <text evidence="4">Belongs to the GcvT family. CAF17/IBA57 subfamily.</text>
</comment>
<organism evidence="6 7">
    <name type="scientific">Obba rivulosa</name>
    <dbReference type="NCBI Taxonomy" id="1052685"/>
    <lineage>
        <taxon>Eukaryota</taxon>
        <taxon>Fungi</taxon>
        <taxon>Dikarya</taxon>
        <taxon>Basidiomycota</taxon>
        <taxon>Agaricomycotina</taxon>
        <taxon>Agaricomycetes</taxon>
        <taxon>Polyporales</taxon>
        <taxon>Gelatoporiaceae</taxon>
        <taxon>Obba</taxon>
    </lineage>
</organism>
<sequence>MRLQHTAPILRALVRDTPTIAPVPHRAILSVTGSQASEFLNGIIASSIPESPQSHFFSTFLHAQGRVLYDVFVYAHPSTNGNRGYLIEYDARQSEAPPLLPMLKRYVLRSKVKLRDASDEYDVWAAWGSEKEKSWETPRHWSPARSGAIEPNWTGEPTWPWGTEPGVIRDRRAVGMGHRLLVKKGGRPQEAATHDVASTDAYILHRILSGVPEGAVDISPMNAFPIDSNLDIMGGLDFRKGCYVGQELTVRTYHTGVVRKRILPVLVHPPDDPLTGCDIKQPLSLPSNLEIKTYHIQSTTDESPKPRPRGTGRLLSYSQGVGLALLRLEHVSAVDKSTARFEVEVGEEQARWGLTHWWPHWWPSPEDAKPQS</sequence>
<dbReference type="InterPro" id="IPR017703">
    <property type="entry name" value="YgfZ/GCV_T_CS"/>
</dbReference>
<evidence type="ECO:0000256" key="1">
    <source>
        <dbReference type="ARBA" id="ARBA00004173"/>
    </source>
</evidence>
<dbReference type="InterPro" id="IPR045179">
    <property type="entry name" value="YgfZ/GcvT"/>
</dbReference>
<gene>
    <name evidence="6" type="ORF">OBBRIDRAFT_817329</name>
</gene>
<keyword evidence="7" id="KW-1185">Reference proteome</keyword>
<evidence type="ECO:0000256" key="2">
    <source>
        <dbReference type="ARBA" id="ARBA00022946"/>
    </source>
</evidence>
<dbReference type="InterPro" id="IPR057460">
    <property type="entry name" value="CAF17_C"/>
</dbReference>
<comment type="subcellular location">
    <subcellularLocation>
        <location evidence="1">Mitochondrion</location>
    </subcellularLocation>
</comment>
<dbReference type="GO" id="GO:0016226">
    <property type="term" value="P:iron-sulfur cluster assembly"/>
    <property type="evidence" value="ECO:0007669"/>
    <property type="project" value="TreeGrafter"/>
</dbReference>
<dbReference type="InterPro" id="IPR027266">
    <property type="entry name" value="TrmE/GcvT-like"/>
</dbReference>
<keyword evidence="6" id="KW-0489">Methyltransferase</keyword>
<evidence type="ECO:0000313" key="7">
    <source>
        <dbReference type="Proteomes" id="UP000250043"/>
    </source>
</evidence>
<dbReference type="SUPFAM" id="SSF103025">
    <property type="entry name" value="Folate-binding domain"/>
    <property type="match status" value="1"/>
</dbReference>
<keyword evidence="3" id="KW-0496">Mitochondrion</keyword>
<protein>
    <submittedName>
        <fullName evidence="6">Aminomethyltransferase folate-binding domain-containing protein</fullName>
    </submittedName>
</protein>
<feature type="domain" description="CAF17 C-terminal" evidence="5">
    <location>
        <begin position="259"/>
        <end position="363"/>
    </location>
</feature>
<proteinExistence type="inferred from homology"/>
<dbReference type="PANTHER" id="PTHR22602">
    <property type="entry name" value="TRANSFERASE CAF17, MITOCHONDRIAL-RELATED"/>
    <property type="match status" value="1"/>
</dbReference>
<name>A0A8E2DR94_9APHY</name>
<reference evidence="6 7" key="1">
    <citation type="submission" date="2016-07" db="EMBL/GenBank/DDBJ databases">
        <title>Draft genome of the white-rot fungus Obba rivulosa 3A-2.</title>
        <authorList>
            <consortium name="DOE Joint Genome Institute"/>
            <person name="Miettinen O."/>
            <person name="Riley R."/>
            <person name="Acob R."/>
            <person name="Barry K."/>
            <person name="Cullen D."/>
            <person name="De Vries R."/>
            <person name="Hainaut M."/>
            <person name="Hatakka A."/>
            <person name="Henrissat B."/>
            <person name="Hilden K."/>
            <person name="Kuo R."/>
            <person name="Labutti K."/>
            <person name="Lipzen A."/>
            <person name="Makela M.R."/>
            <person name="Sandor L."/>
            <person name="Spatafora J.W."/>
            <person name="Grigoriev I.V."/>
            <person name="Hibbett D.S."/>
        </authorList>
    </citation>
    <scope>NUCLEOTIDE SEQUENCE [LARGE SCALE GENOMIC DNA]</scope>
    <source>
        <strain evidence="6 7">3A-2</strain>
    </source>
</reference>
<evidence type="ECO:0000259" key="5">
    <source>
        <dbReference type="Pfam" id="PF25455"/>
    </source>
</evidence>
<dbReference type="Proteomes" id="UP000250043">
    <property type="component" value="Unassembled WGS sequence"/>
</dbReference>
<dbReference type="GO" id="GO:0008168">
    <property type="term" value="F:methyltransferase activity"/>
    <property type="evidence" value="ECO:0007669"/>
    <property type="project" value="UniProtKB-KW"/>
</dbReference>
<accession>A0A8E2DR94</accession>
<keyword evidence="2" id="KW-0809">Transit peptide</keyword>
<dbReference type="PANTHER" id="PTHR22602:SF0">
    <property type="entry name" value="TRANSFERASE CAF17, MITOCHONDRIAL-RELATED"/>
    <property type="match status" value="1"/>
</dbReference>
<evidence type="ECO:0000256" key="4">
    <source>
        <dbReference type="ARBA" id="ARBA00093447"/>
    </source>
</evidence>
<dbReference type="GO" id="GO:0032259">
    <property type="term" value="P:methylation"/>
    <property type="evidence" value="ECO:0007669"/>
    <property type="project" value="UniProtKB-KW"/>
</dbReference>